<dbReference type="PATRIC" id="fig|543877.4.peg.983"/>
<evidence type="ECO:0000313" key="2">
    <source>
        <dbReference type="Proteomes" id="UP000037643"/>
    </source>
</evidence>
<dbReference type="OrthoDB" id="7325958at2"/>
<accession>A0A0G3X8X6</accession>
<proteinExistence type="predicted"/>
<dbReference type="EMBL" id="CP011805">
    <property type="protein sequence ID" value="AKM07049.1"/>
    <property type="molecule type" value="Genomic_DNA"/>
</dbReference>
<sequence length="434" mass="46509">MQFSVLNPKARRPRTGTHFALALALVAGGVLGIPALEAPAAAQKKDEQAKPNYTKGFIAAYQPLAKRLEAQEDPATLKAEIPALTAAVESEDDKFVAGQAMYTIGVRAEDGPLQRRGLDMMLESGKVAPENYALSLFASGQLAYQAEDYAQARERFEQAAAAGYDDANLQGLMAESYFAEDNFAAGLASLQQAIAARENAGQPVEENWIKRGFAIAYNNQLAEQATDFSKLYIAHYPSANVWGDAIAVQRSFYEYDDQSLLDLMRLADRTDSLRSERDYVDYISAADARRLPAEVGRIVAAGLAANMLNPGDVLVTEAKATAAAQTGPARADVAQLEKDARGSGATALDASAAGDMYLNFDDTAKAIEMYELALSRSGVDRGRVLTRLGIAQVDQGQFADAKANFDRVEGPRAAIADLWALYAEAQLSGSASAQ</sequence>
<evidence type="ECO:0008006" key="3">
    <source>
        <dbReference type="Google" id="ProtNLM"/>
    </source>
</evidence>
<gene>
    <name evidence="1" type="ORF">AM2010_973</name>
</gene>
<protein>
    <recommendedName>
        <fullName evidence="3">Tetratricopeptide repeat protein</fullName>
    </recommendedName>
</protein>
<keyword evidence="2" id="KW-1185">Reference proteome</keyword>
<dbReference type="Gene3D" id="1.25.40.10">
    <property type="entry name" value="Tetratricopeptide repeat domain"/>
    <property type="match status" value="2"/>
</dbReference>
<dbReference type="RefSeq" id="WP_047806126.1">
    <property type="nucleotide sequence ID" value="NZ_CP011805.1"/>
</dbReference>
<dbReference type="STRING" id="543877.AM2010_973"/>
<dbReference type="InterPro" id="IPR011990">
    <property type="entry name" value="TPR-like_helical_dom_sf"/>
</dbReference>
<dbReference type="Proteomes" id="UP000037643">
    <property type="component" value="Chromosome"/>
</dbReference>
<name>A0A0G3X8X6_9SPHN</name>
<dbReference type="KEGG" id="amx:AM2010_973"/>
<reference evidence="1 2" key="1">
    <citation type="submission" date="2015-06" db="EMBL/GenBank/DDBJ databases">
        <authorList>
            <person name="Kim K.M."/>
        </authorList>
    </citation>
    <scope>NUCLEOTIDE SEQUENCE [LARGE SCALE GENOMIC DNA]</scope>
    <source>
        <strain evidence="1 2">KCTC 22370</strain>
    </source>
</reference>
<dbReference type="SUPFAM" id="SSF48452">
    <property type="entry name" value="TPR-like"/>
    <property type="match status" value="1"/>
</dbReference>
<organism evidence="1 2">
    <name type="scientific">Pelagerythrobacter marensis</name>
    <dbReference type="NCBI Taxonomy" id="543877"/>
    <lineage>
        <taxon>Bacteria</taxon>
        <taxon>Pseudomonadati</taxon>
        <taxon>Pseudomonadota</taxon>
        <taxon>Alphaproteobacteria</taxon>
        <taxon>Sphingomonadales</taxon>
        <taxon>Erythrobacteraceae</taxon>
        <taxon>Pelagerythrobacter</taxon>
    </lineage>
</organism>
<dbReference type="AlphaFoldDB" id="A0A0G3X8X6"/>
<evidence type="ECO:0000313" key="1">
    <source>
        <dbReference type="EMBL" id="AKM07049.1"/>
    </source>
</evidence>